<comment type="caution">
    <text evidence="3">The sequence shown here is derived from an EMBL/GenBank/DDBJ whole genome shotgun (WGS) entry which is preliminary data.</text>
</comment>
<protein>
    <recommendedName>
        <fullName evidence="2">Sulfatase-modifying factor enzyme-like domain-containing protein</fullName>
    </recommendedName>
</protein>
<dbReference type="Gene3D" id="3.90.1580.10">
    <property type="entry name" value="paralog of FGE (formylglycine-generating enzyme)"/>
    <property type="match status" value="1"/>
</dbReference>
<feature type="region of interest" description="Disordered" evidence="1">
    <location>
        <begin position="412"/>
        <end position="434"/>
    </location>
</feature>
<dbReference type="InterPro" id="IPR016187">
    <property type="entry name" value="CTDL_fold"/>
</dbReference>
<dbReference type="Pfam" id="PF03781">
    <property type="entry name" value="FGE-sulfatase"/>
    <property type="match status" value="1"/>
</dbReference>
<dbReference type="Proteomes" id="UP001500630">
    <property type="component" value="Unassembled WGS sequence"/>
</dbReference>
<gene>
    <name evidence="3" type="ORF">GCM10022419_048410</name>
</gene>
<dbReference type="SUPFAM" id="SSF56436">
    <property type="entry name" value="C-type lectin-like"/>
    <property type="match status" value="1"/>
</dbReference>
<dbReference type="EMBL" id="BAABDQ010000010">
    <property type="protein sequence ID" value="GAA3562067.1"/>
    <property type="molecule type" value="Genomic_DNA"/>
</dbReference>
<evidence type="ECO:0000313" key="4">
    <source>
        <dbReference type="Proteomes" id="UP001500630"/>
    </source>
</evidence>
<accession>A0ABP6X688</accession>
<evidence type="ECO:0000313" key="3">
    <source>
        <dbReference type="EMBL" id="GAA3562067.1"/>
    </source>
</evidence>
<keyword evidence="4" id="KW-1185">Reference proteome</keyword>
<feature type="region of interest" description="Disordered" evidence="1">
    <location>
        <begin position="596"/>
        <end position="649"/>
    </location>
</feature>
<dbReference type="InterPro" id="IPR042095">
    <property type="entry name" value="SUMF_sf"/>
</dbReference>
<organism evidence="3 4">
    <name type="scientific">Nonomuraea rosea</name>
    <dbReference type="NCBI Taxonomy" id="638574"/>
    <lineage>
        <taxon>Bacteria</taxon>
        <taxon>Bacillati</taxon>
        <taxon>Actinomycetota</taxon>
        <taxon>Actinomycetes</taxon>
        <taxon>Streptosporangiales</taxon>
        <taxon>Streptosporangiaceae</taxon>
        <taxon>Nonomuraea</taxon>
    </lineage>
</organism>
<dbReference type="InterPro" id="IPR005532">
    <property type="entry name" value="SUMF_dom"/>
</dbReference>
<feature type="compositionally biased region" description="Low complexity" evidence="1">
    <location>
        <begin position="627"/>
        <end position="642"/>
    </location>
</feature>
<sequence length="649" mass="71673">MAAPEERASGGVGPMAAADGRPVPREVDLPTVVPLDGRDLGGLDRAKILAAPDDPADRDAWRAALARWRAQAHERLPGGGGAYPAWTRGCFSVCVAWLWDELLWDGGGFTPGRFLAHGERHFGGYDAIVLWHAYPVIGIGGRNQFDLYRDVPGIDDLVRDLRAAGVRVLLDYNPWDTGTRREDHRAGLRGVVRRLRPDGLFLDTLKAGDAWLAGLGVALESESAVPLDRIAGHAMSWAQWFADSEWPGVIKTKWFERRHMLHHTRRWHRDHSDELHSAWMNGCGVLVWENVFGSWVGWNARDRAILRSMLPVQRAWAGLFTEGEWTPLVDEADPRLPASRWSGDGVTLWTIVNRSDGPYSGPLLNITKNRDMRYYDPIRGVELGDELHGTVPARGVAAVLAAPRANLRPRDPGWSDDVAFPARPPRRTRPLEGAPATAEVTYRVRECGFDGEAPFVDEWKPLPPRLHAMRTETRHVRQAAGCAEREVTNGEFAQFAPGHPWLGEPGEPVTHVTIEEARAYAEWAGARLPTEYEWRGPAALWNLTESEHTDGRTRFMILKGPGPVATGSEWYVSADDTVKLLRTHPDLERSPHISFKITQTPAPPPAHRPPTTGSPAATARSPQGQPARRASNGAARTGAAAPGHRDRPG</sequence>
<reference evidence="4" key="1">
    <citation type="journal article" date="2019" name="Int. J. Syst. Evol. Microbiol.">
        <title>The Global Catalogue of Microorganisms (GCM) 10K type strain sequencing project: providing services to taxonomists for standard genome sequencing and annotation.</title>
        <authorList>
            <consortium name="The Broad Institute Genomics Platform"/>
            <consortium name="The Broad Institute Genome Sequencing Center for Infectious Disease"/>
            <person name="Wu L."/>
            <person name="Ma J."/>
        </authorList>
    </citation>
    <scope>NUCLEOTIDE SEQUENCE [LARGE SCALE GENOMIC DNA]</scope>
    <source>
        <strain evidence="4">JCM 17326</strain>
    </source>
</reference>
<evidence type="ECO:0000259" key="2">
    <source>
        <dbReference type="Pfam" id="PF03781"/>
    </source>
</evidence>
<name>A0ABP6X688_9ACTN</name>
<proteinExistence type="predicted"/>
<evidence type="ECO:0000256" key="1">
    <source>
        <dbReference type="SAM" id="MobiDB-lite"/>
    </source>
</evidence>
<feature type="region of interest" description="Disordered" evidence="1">
    <location>
        <begin position="1"/>
        <end position="29"/>
    </location>
</feature>
<dbReference type="RefSeq" id="WP_345565015.1">
    <property type="nucleotide sequence ID" value="NZ_BAABDQ010000010.1"/>
</dbReference>
<feature type="domain" description="Sulfatase-modifying factor enzyme-like" evidence="2">
    <location>
        <begin position="503"/>
        <end position="536"/>
    </location>
</feature>